<keyword evidence="3" id="KW-1185">Reference proteome</keyword>
<proteinExistence type="predicted"/>
<protein>
    <submittedName>
        <fullName evidence="2">Uncharacterized protein</fullName>
    </submittedName>
</protein>
<dbReference type="AlphaFoldDB" id="A0A1R3KFL5"/>
<gene>
    <name evidence="2" type="ORF">COLO4_08481</name>
</gene>
<reference evidence="3" key="1">
    <citation type="submission" date="2013-09" db="EMBL/GenBank/DDBJ databases">
        <title>Corchorus olitorius genome sequencing.</title>
        <authorList>
            <person name="Alam M."/>
            <person name="Haque M.S."/>
            <person name="Islam M.S."/>
            <person name="Emdad E.M."/>
            <person name="Islam M.M."/>
            <person name="Ahmed B."/>
            <person name="Halim A."/>
            <person name="Hossen Q.M.M."/>
            <person name="Hossain M.Z."/>
            <person name="Ahmed R."/>
            <person name="Khan M.M."/>
            <person name="Islam R."/>
            <person name="Rashid M.M."/>
            <person name="Khan S.A."/>
            <person name="Rahman M.S."/>
            <person name="Alam M."/>
            <person name="Yahiya A.S."/>
            <person name="Khan M.S."/>
            <person name="Azam M.S."/>
            <person name="Haque T."/>
            <person name="Lashkar M.Z.H."/>
            <person name="Akhand A.I."/>
            <person name="Morshed G."/>
            <person name="Roy S."/>
            <person name="Uddin K.S."/>
            <person name="Rabeya T."/>
            <person name="Hossain A.S."/>
            <person name="Chowdhury A."/>
            <person name="Snigdha A.R."/>
            <person name="Mortoza M.S."/>
            <person name="Matin S.A."/>
            <person name="Hoque S.M.E."/>
            <person name="Islam M.K."/>
            <person name="Roy D.K."/>
            <person name="Haider R."/>
            <person name="Moosa M.M."/>
            <person name="Elias S.M."/>
            <person name="Hasan A.M."/>
            <person name="Jahan S."/>
            <person name="Shafiuddin M."/>
            <person name="Mahmood N."/>
            <person name="Shommy N.S."/>
        </authorList>
    </citation>
    <scope>NUCLEOTIDE SEQUENCE [LARGE SCALE GENOMIC DNA]</scope>
    <source>
        <strain evidence="3">cv. O-4</strain>
    </source>
</reference>
<dbReference type="EMBL" id="AWUE01013797">
    <property type="protein sequence ID" value="OMP05887.1"/>
    <property type="molecule type" value="Genomic_DNA"/>
</dbReference>
<evidence type="ECO:0000313" key="2">
    <source>
        <dbReference type="EMBL" id="OMP05887.1"/>
    </source>
</evidence>
<feature type="compositionally biased region" description="Polar residues" evidence="1">
    <location>
        <begin position="29"/>
        <end position="38"/>
    </location>
</feature>
<evidence type="ECO:0000256" key="1">
    <source>
        <dbReference type="SAM" id="MobiDB-lite"/>
    </source>
</evidence>
<feature type="region of interest" description="Disordered" evidence="1">
    <location>
        <begin position="1"/>
        <end position="40"/>
    </location>
</feature>
<organism evidence="2 3">
    <name type="scientific">Corchorus olitorius</name>
    <dbReference type="NCBI Taxonomy" id="93759"/>
    <lineage>
        <taxon>Eukaryota</taxon>
        <taxon>Viridiplantae</taxon>
        <taxon>Streptophyta</taxon>
        <taxon>Embryophyta</taxon>
        <taxon>Tracheophyta</taxon>
        <taxon>Spermatophyta</taxon>
        <taxon>Magnoliopsida</taxon>
        <taxon>eudicotyledons</taxon>
        <taxon>Gunneridae</taxon>
        <taxon>Pentapetalae</taxon>
        <taxon>rosids</taxon>
        <taxon>malvids</taxon>
        <taxon>Malvales</taxon>
        <taxon>Malvaceae</taxon>
        <taxon>Grewioideae</taxon>
        <taxon>Apeibeae</taxon>
        <taxon>Corchorus</taxon>
    </lineage>
</organism>
<name>A0A1R3KFL5_9ROSI</name>
<dbReference type="Proteomes" id="UP000187203">
    <property type="component" value="Unassembled WGS sequence"/>
</dbReference>
<comment type="caution">
    <text evidence="2">The sequence shown here is derived from an EMBL/GenBank/DDBJ whole genome shotgun (WGS) entry which is preliminary data.</text>
</comment>
<accession>A0A1R3KFL5</accession>
<sequence>MKGAATPGEPPSSLPDRAPTAKRTRSEDITSMQASSTGKRILGMLKWKEKTGNTIAPISQTSLRSKSRERNTNNYASLGKNIHCEGVMKDSGLQLSAEQVEPDMELEGKFLSRRPLK</sequence>
<evidence type="ECO:0000313" key="3">
    <source>
        <dbReference type="Proteomes" id="UP000187203"/>
    </source>
</evidence>